<feature type="region of interest" description="Disordered" evidence="8">
    <location>
        <begin position="1"/>
        <end position="23"/>
    </location>
</feature>
<dbReference type="InterPro" id="IPR036188">
    <property type="entry name" value="FAD/NAD-bd_sf"/>
</dbReference>
<proteinExistence type="inferred from homology"/>
<dbReference type="Proteomes" id="UP000237682">
    <property type="component" value="Unassembled WGS sequence"/>
</dbReference>
<evidence type="ECO:0000256" key="6">
    <source>
        <dbReference type="ARBA" id="ARBA00022857"/>
    </source>
</evidence>
<dbReference type="Pfam" id="PF13434">
    <property type="entry name" value="Lys_Orn_oxgnase"/>
    <property type="match status" value="1"/>
</dbReference>
<comment type="pathway">
    <text evidence="2">Siderophore biosynthesis.</text>
</comment>
<evidence type="ECO:0000256" key="5">
    <source>
        <dbReference type="ARBA" id="ARBA00022827"/>
    </source>
</evidence>
<dbReference type="Gene3D" id="3.50.50.60">
    <property type="entry name" value="FAD/NAD(P)-binding domain"/>
    <property type="match status" value="1"/>
</dbReference>
<evidence type="ECO:0000256" key="3">
    <source>
        <dbReference type="ARBA" id="ARBA00007588"/>
    </source>
</evidence>
<evidence type="ECO:0000313" key="9">
    <source>
        <dbReference type="EMBL" id="PRH89219.1"/>
    </source>
</evidence>
<dbReference type="EMBL" id="PUEJ01000001">
    <property type="protein sequence ID" value="PRH89219.1"/>
    <property type="molecule type" value="Genomic_DNA"/>
</dbReference>
<keyword evidence="10" id="KW-1185">Reference proteome</keyword>
<gene>
    <name evidence="9" type="ORF">C5L14_01090</name>
</gene>
<comment type="cofactor">
    <cofactor evidence="1">
        <name>FAD</name>
        <dbReference type="ChEBI" id="CHEBI:57692"/>
    </cofactor>
</comment>
<name>A0A2S9QIN3_9HYPH</name>
<dbReference type="InterPro" id="IPR025700">
    <property type="entry name" value="Lys/Orn_oxygenase"/>
</dbReference>
<keyword evidence="6" id="KW-0521">NADP</keyword>
<keyword evidence="4" id="KW-0285">Flavoprotein</keyword>
<dbReference type="AlphaFoldDB" id="A0A2S9QIN3"/>
<dbReference type="PANTHER" id="PTHR42802:SF1">
    <property type="entry name" value="L-ORNITHINE N(5)-MONOOXYGENASE"/>
    <property type="match status" value="1"/>
</dbReference>
<reference evidence="9 10" key="1">
    <citation type="submission" date="2018-02" db="EMBL/GenBank/DDBJ databases">
        <title>Whole genome sequencing of endophytic bacterium.</title>
        <authorList>
            <person name="Eedara R."/>
            <person name="Podile A.R."/>
        </authorList>
    </citation>
    <scope>NUCLEOTIDE SEQUENCE [LARGE SCALE GENOMIC DNA]</scope>
    <source>
        <strain evidence="9 10">RP1T</strain>
    </source>
</reference>
<dbReference type="GO" id="GO:0006879">
    <property type="term" value="P:intracellular iron ion homeostasis"/>
    <property type="evidence" value="ECO:0007669"/>
    <property type="project" value="TreeGrafter"/>
</dbReference>
<organism evidence="9 10">
    <name type="scientific">Labrys okinawensis</name>
    <dbReference type="NCBI Taxonomy" id="346911"/>
    <lineage>
        <taxon>Bacteria</taxon>
        <taxon>Pseudomonadati</taxon>
        <taxon>Pseudomonadota</taxon>
        <taxon>Alphaproteobacteria</taxon>
        <taxon>Hyphomicrobiales</taxon>
        <taxon>Xanthobacteraceae</taxon>
        <taxon>Labrys</taxon>
    </lineage>
</organism>
<accession>A0A2S9QIN3</accession>
<feature type="region of interest" description="Disordered" evidence="8">
    <location>
        <begin position="40"/>
        <end position="66"/>
    </location>
</feature>
<comment type="similarity">
    <text evidence="3">Belongs to the lysine N(6)-hydroxylase/L-ornithine N(5)-oxygenase family.</text>
</comment>
<keyword evidence="7" id="KW-0560">Oxidoreductase</keyword>
<evidence type="ECO:0000256" key="2">
    <source>
        <dbReference type="ARBA" id="ARBA00004924"/>
    </source>
</evidence>
<dbReference type="OrthoDB" id="7527071at2"/>
<sequence length="527" mass="58743">MRVPSPFFRSEHGISRHPSPSVSIDGRRYALRRSWRRPCAPDRAFQPTKPALVRDGSDRGPPTMSSVENAKMTGSIDNTHELVCIGFGPAAIAVAAAIEDNVRAGSLPPDMRHKVVFLEKQSSTAWQGGLLLPGTNINHNHYRDLATPRDPGSAFTFARYLKTQGRLFEHGAWSGAVSRIEWSDYVGWAARQLGQYVRYGEAVEAIGPASDGERRTLAVTTGKGRYRARQVMLACGMEPFLPDQFEAAPNHLARHAGTYLYYRKELDERVRAAAGRPLHVAIVGSGLSAAEIMHDLLTRYEPERIHVTSLHRGLPFRQYDMSQFSNQIYMPPEAVRFSAATPAARRRIFEKSWATNFSGVDAECSAQEWNFLYERRLMGLSNATIIDRHEIEAVQQIGEQLSLRLRDIMTEAPAAPLEADFVILATGYRDTAPDRLLSGIEGEVEREYDGLLAITPDYRLKTSGRVSAPIWMNGHCEHTHGIADTQSFSLIAYKAEKIFEGIRSHLQASLPHPVDQHGDEKKQMSAA</sequence>
<keyword evidence="5" id="KW-0274">FAD</keyword>
<dbReference type="GO" id="GO:0016491">
    <property type="term" value="F:oxidoreductase activity"/>
    <property type="evidence" value="ECO:0007669"/>
    <property type="project" value="UniProtKB-KW"/>
</dbReference>
<protein>
    <submittedName>
        <fullName evidence="9">Uncharacterized protein</fullName>
    </submittedName>
</protein>
<evidence type="ECO:0000256" key="4">
    <source>
        <dbReference type="ARBA" id="ARBA00022630"/>
    </source>
</evidence>
<evidence type="ECO:0000256" key="1">
    <source>
        <dbReference type="ARBA" id="ARBA00001974"/>
    </source>
</evidence>
<dbReference type="SUPFAM" id="SSF51905">
    <property type="entry name" value="FAD/NAD(P)-binding domain"/>
    <property type="match status" value="2"/>
</dbReference>
<evidence type="ECO:0000313" key="10">
    <source>
        <dbReference type="Proteomes" id="UP000237682"/>
    </source>
</evidence>
<dbReference type="PANTHER" id="PTHR42802">
    <property type="entry name" value="MONOOXYGENASE"/>
    <property type="match status" value="1"/>
</dbReference>
<evidence type="ECO:0000256" key="8">
    <source>
        <dbReference type="SAM" id="MobiDB-lite"/>
    </source>
</evidence>
<evidence type="ECO:0000256" key="7">
    <source>
        <dbReference type="ARBA" id="ARBA00023002"/>
    </source>
</evidence>
<comment type="caution">
    <text evidence="9">The sequence shown here is derived from an EMBL/GenBank/DDBJ whole genome shotgun (WGS) entry which is preliminary data.</text>
</comment>